<feature type="domain" description="Methyltransferase type 11" evidence="1">
    <location>
        <begin position="45"/>
        <end position="139"/>
    </location>
</feature>
<evidence type="ECO:0000313" key="2">
    <source>
        <dbReference type="EMBL" id="MEY8038724.1"/>
    </source>
</evidence>
<organism evidence="2 3">
    <name type="scientific">Saccharopolyspora cebuensis</name>
    <dbReference type="NCBI Taxonomy" id="418759"/>
    <lineage>
        <taxon>Bacteria</taxon>
        <taxon>Bacillati</taxon>
        <taxon>Actinomycetota</taxon>
        <taxon>Actinomycetes</taxon>
        <taxon>Pseudonocardiales</taxon>
        <taxon>Pseudonocardiaceae</taxon>
        <taxon>Saccharopolyspora</taxon>
    </lineage>
</organism>
<gene>
    <name evidence="2" type="ORF">AB8O55_04885</name>
</gene>
<keyword evidence="2" id="KW-0489">Methyltransferase</keyword>
<dbReference type="InterPro" id="IPR013216">
    <property type="entry name" value="Methyltransf_11"/>
</dbReference>
<dbReference type="PANTHER" id="PTHR43861">
    <property type="entry name" value="TRANS-ACONITATE 2-METHYLTRANSFERASE-RELATED"/>
    <property type="match status" value="1"/>
</dbReference>
<dbReference type="SUPFAM" id="SSF53335">
    <property type="entry name" value="S-adenosyl-L-methionine-dependent methyltransferases"/>
    <property type="match status" value="1"/>
</dbReference>
<evidence type="ECO:0000259" key="1">
    <source>
        <dbReference type="Pfam" id="PF08241"/>
    </source>
</evidence>
<accession>A0ABV4CH29</accession>
<keyword evidence="2" id="KW-0808">Transferase</keyword>
<dbReference type="Proteomes" id="UP001564626">
    <property type="component" value="Unassembled WGS sequence"/>
</dbReference>
<dbReference type="InterPro" id="IPR029063">
    <property type="entry name" value="SAM-dependent_MTases_sf"/>
</dbReference>
<dbReference type="GO" id="GO:0008168">
    <property type="term" value="F:methyltransferase activity"/>
    <property type="evidence" value="ECO:0007669"/>
    <property type="project" value="UniProtKB-KW"/>
</dbReference>
<reference evidence="2 3" key="1">
    <citation type="submission" date="2024-08" db="EMBL/GenBank/DDBJ databases">
        <title>Genome mining of Saccharopolyspora cebuensis PGLac3 from Nigerian medicinal plant.</title>
        <authorList>
            <person name="Ezeobiora C.E."/>
            <person name="Igbokwe N.H."/>
            <person name="Amin D.H."/>
            <person name="Mendie U.E."/>
        </authorList>
    </citation>
    <scope>NUCLEOTIDE SEQUENCE [LARGE SCALE GENOMIC DNA]</scope>
    <source>
        <strain evidence="2 3">PGLac3</strain>
    </source>
</reference>
<dbReference type="Pfam" id="PF08241">
    <property type="entry name" value="Methyltransf_11"/>
    <property type="match status" value="1"/>
</dbReference>
<dbReference type="EMBL" id="JBGEHV010000005">
    <property type="protein sequence ID" value="MEY8038724.1"/>
    <property type="molecule type" value="Genomic_DNA"/>
</dbReference>
<keyword evidence="3" id="KW-1185">Reference proteome</keyword>
<evidence type="ECO:0000313" key="3">
    <source>
        <dbReference type="Proteomes" id="UP001564626"/>
    </source>
</evidence>
<dbReference type="PANTHER" id="PTHR43861:SF1">
    <property type="entry name" value="TRANS-ACONITATE 2-METHYLTRANSFERASE"/>
    <property type="match status" value="1"/>
</dbReference>
<dbReference type="CDD" id="cd02440">
    <property type="entry name" value="AdoMet_MTases"/>
    <property type="match status" value="1"/>
</dbReference>
<dbReference type="Gene3D" id="3.40.50.150">
    <property type="entry name" value="Vaccinia Virus protein VP39"/>
    <property type="match status" value="1"/>
</dbReference>
<protein>
    <submittedName>
        <fullName evidence="2">Class I SAM-dependent methyltransferase</fullName>
    </submittedName>
</protein>
<sequence length="234" mass="25255">MLTNAVYDDFAESYAKHSEDGSVNAYLDRPAILGLAGDLADVPVLELGCAAGVLSEQLVARGADLIALDREPRMVELARRRVGAAARFAVADLGRPPVPVPTGSVELVIASLVLHYVEDWGPLLAELRRCLAPGGALVFSIHHPSFDWRRHGGADYWSTALVGETWTIGGERIEVSFYRRPLASVFGALREAGFAVEAVEEPQPLPELRELDPETFSVLTAEPLLLHVRAVAPG</sequence>
<dbReference type="RefSeq" id="WP_345361788.1">
    <property type="nucleotide sequence ID" value="NZ_BAABII010000006.1"/>
</dbReference>
<name>A0ABV4CH29_9PSEU</name>
<proteinExistence type="predicted"/>
<dbReference type="GO" id="GO:0032259">
    <property type="term" value="P:methylation"/>
    <property type="evidence" value="ECO:0007669"/>
    <property type="project" value="UniProtKB-KW"/>
</dbReference>
<comment type="caution">
    <text evidence="2">The sequence shown here is derived from an EMBL/GenBank/DDBJ whole genome shotgun (WGS) entry which is preliminary data.</text>
</comment>